<gene>
    <name evidence="6" type="ORF">BWR60_29195</name>
</gene>
<name>A0A211ZE48_9PROT</name>
<keyword evidence="3 4" id="KW-0472">Membrane</keyword>
<feature type="transmembrane region" description="Helical" evidence="4">
    <location>
        <begin position="208"/>
        <end position="233"/>
    </location>
</feature>
<feature type="transmembrane region" description="Helical" evidence="4">
    <location>
        <begin position="305"/>
        <end position="325"/>
    </location>
</feature>
<keyword evidence="1 4" id="KW-0812">Transmembrane</keyword>
<keyword evidence="2 4" id="KW-1133">Transmembrane helix</keyword>
<dbReference type="InterPro" id="IPR036259">
    <property type="entry name" value="MFS_trans_sf"/>
</dbReference>
<feature type="transmembrane region" description="Helical" evidence="4">
    <location>
        <begin position="369"/>
        <end position="390"/>
    </location>
</feature>
<dbReference type="PANTHER" id="PTHR11360:SF284">
    <property type="entry name" value="EG:103B4.3 PROTEIN-RELATED"/>
    <property type="match status" value="1"/>
</dbReference>
<protein>
    <submittedName>
        <fullName evidence="6">MFS transporter</fullName>
    </submittedName>
</protein>
<dbReference type="EMBL" id="NHON01000086">
    <property type="protein sequence ID" value="OWJ63568.1"/>
    <property type="molecule type" value="Genomic_DNA"/>
</dbReference>
<comment type="caution">
    <text evidence="6">The sequence shown here is derived from an EMBL/GenBank/DDBJ whole genome shotgun (WGS) entry which is preliminary data.</text>
</comment>
<feature type="transmembrane region" description="Helical" evidence="4">
    <location>
        <begin position="46"/>
        <end position="66"/>
    </location>
</feature>
<dbReference type="OrthoDB" id="146345at2"/>
<evidence type="ECO:0000256" key="1">
    <source>
        <dbReference type="ARBA" id="ARBA00022692"/>
    </source>
</evidence>
<dbReference type="Pfam" id="PF07690">
    <property type="entry name" value="MFS_1"/>
    <property type="match status" value="1"/>
</dbReference>
<keyword evidence="7" id="KW-1185">Reference proteome</keyword>
<feature type="transmembrane region" description="Helical" evidence="4">
    <location>
        <begin position="337"/>
        <end position="363"/>
    </location>
</feature>
<dbReference type="PANTHER" id="PTHR11360">
    <property type="entry name" value="MONOCARBOXYLATE TRANSPORTER"/>
    <property type="match status" value="1"/>
</dbReference>
<accession>A0A211ZE48</accession>
<evidence type="ECO:0000256" key="3">
    <source>
        <dbReference type="ARBA" id="ARBA00023136"/>
    </source>
</evidence>
<dbReference type="PROSITE" id="PS50850">
    <property type="entry name" value="MFS"/>
    <property type="match status" value="1"/>
</dbReference>
<sequence>MPEQASRGRWILVGIGFTALALSFSVRAVLGLSMPVIEAELGWDRAFLSGAGALALCVMAGMAPVMGTAVDRHGPRRLLAGGLLLVAAGAAIIAAGRSTALFLLGFGVVAAVGFTAVGTNIVAAAVARRFTRGRGMATGIATAGATAGQLVLVPLVALLAAGPAWRSGFAALAAACLVLGLAAWVALRGATAPAAPSWQEAEAGSPAALLRSPVFHLLFWSFAICGFTTTGVIETHLLPFAALCGFPPLPSAAAYGVLSAVNLGGMVLAGWLTDQVDRPLLLAVIYLARAASFVLLIGIGSDIRMLYVFAVMFGLFDYATVPVTVSLAASHLGTARLGLAMGLISAGHAAGGALGAFLGGVVFDRFSDYGALWAGSIGLAVLAGLLALALPRRAPQPAAA</sequence>
<feature type="domain" description="Major facilitator superfamily (MFS) profile" evidence="5">
    <location>
        <begin position="11"/>
        <end position="395"/>
    </location>
</feature>
<dbReference type="AlphaFoldDB" id="A0A211ZE48"/>
<feature type="transmembrane region" description="Helical" evidence="4">
    <location>
        <begin position="280"/>
        <end position="299"/>
    </location>
</feature>
<feature type="transmembrane region" description="Helical" evidence="4">
    <location>
        <begin position="78"/>
        <end position="96"/>
    </location>
</feature>
<dbReference type="RefSeq" id="WP_088155651.1">
    <property type="nucleotide sequence ID" value="NZ_NHON01000086.1"/>
</dbReference>
<organism evidence="6 7">
    <name type="scientific">Inquilinus limosus</name>
    <dbReference type="NCBI Taxonomy" id="171674"/>
    <lineage>
        <taxon>Bacteria</taxon>
        <taxon>Pseudomonadati</taxon>
        <taxon>Pseudomonadota</taxon>
        <taxon>Alphaproteobacteria</taxon>
        <taxon>Rhodospirillales</taxon>
        <taxon>Rhodospirillaceae</taxon>
        <taxon>Inquilinus</taxon>
    </lineage>
</organism>
<feature type="transmembrane region" description="Helical" evidence="4">
    <location>
        <begin position="139"/>
        <end position="161"/>
    </location>
</feature>
<feature type="transmembrane region" description="Helical" evidence="4">
    <location>
        <begin position="102"/>
        <end position="127"/>
    </location>
</feature>
<evidence type="ECO:0000313" key="7">
    <source>
        <dbReference type="Proteomes" id="UP000196655"/>
    </source>
</evidence>
<reference evidence="7" key="1">
    <citation type="submission" date="2017-05" db="EMBL/GenBank/DDBJ databases">
        <authorList>
            <person name="Macchi M."/>
            <person name="Festa S."/>
            <person name="Coppotelli B.M."/>
            <person name="Morelli I.S."/>
        </authorList>
    </citation>
    <scope>NUCLEOTIDE SEQUENCE [LARGE SCALE GENOMIC DNA]</scope>
    <source>
        <strain evidence="7">I</strain>
    </source>
</reference>
<dbReference type="InterPro" id="IPR011701">
    <property type="entry name" value="MFS"/>
</dbReference>
<dbReference type="GO" id="GO:0022857">
    <property type="term" value="F:transmembrane transporter activity"/>
    <property type="evidence" value="ECO:0007669"/>
    <property type="project" value="InterPro"/>
</dbReference>
<evidence type="ECO:0000256" key="4">
    <source>
        <dbReference type="SAM" id="Phobius"/>
    </source>
</evidence>
<evidence type="ECO:0000313" key="6">
    <source>
        <dbReference type="EMBL" id="OWJ63568.1"/>
    </source>
</evidence>
<proteinExistence type="predicted"/>
<feature type="transmembrane region" description="Helical" evidence="4">
    <location>
        <begin position="12"/>
        <end position="34"/>
    </location>
</feature>
<evidence type="ECO:0000256" key="2">
    <source>
        <dbReference type="ARBA" id="ARBA00022989"/>
    </source>
</evidence>
<dbReference type="Proteomes" id="UP000196655">
    <property type="component" value="Unassembled WGS sequence"/>
</dbReference>
<dbReference type="InterPro" id="IPR050327">
    <property type="entry name" value="Proton-linked_MCT"/>
</dbReference>
<dbReference type="InterPro" id="IPR020846">
    <property type="entry name" value="MFS_dom"/>
</dbReference>
<dbReference type="SUPFAM" id="SSF103473">
    <property type="entry name" value="MFS general substrate transporter"/>
    <property type="match status" value="1"/>
</dbReference>
<dbReference type="STRING" id="1122125.GCA_000423185_01237"/>
<feature type="transmembrane region" description="Helical" evidence="4">
    <location>
        <begin position="167"/>
        <end position="187"/>
    </location>
</feature>
<evidence type="ECO:0000259" key="5">
    <source>
        <dbReference type="PROSITE" id="PS50850"/>
    </source>
</evidence>
<feature type="transmembrane region" description="Helical" evidence="4">
    <location>
        <begin position="253"/>
        <end position="273"/>
    </location>
</feature>
<dbReference type="Gene3D" id="1.20.1250.20">
    <property type="entry name" value="MFS general substrate transporter like domains"/>
    <property type="match status" value="2"/>
</dbReference>